<dbReference type="PANTHER" id="PTHR43333">
    <property type="entry name" value="2-HACID_DH_C DOMAIN-CONTAINING PROTEIN"/>
    <property type="match status" value="1"/>
</dbReference>
<organism evidence="4 5">
    <name type="scientific">Deinococcus peraridilitoris (strain DSM 19664 / LMG 22246 / CIP 109416 / KR-200)</name>
    <dbReference type="NCBI Taxonomy" id="937777"/>
    <lineage>
        <taxon>Bacteria</taxon>
        <taxon>Thermotogati</taxon>
        <taxon>Deinococcota</taxon>
        <taxon>Deinococci</taxon>
        <taxon>Deinococcales</taxon>
        <taxon>Deinococcaceae</taxon>
        <taxon>Deinococcus</taxon>
    </lineage>
</organism>
<dbReference type="EMBL" id="CP003382">
    <property type="protein sequence ID" value="AFZ68977.1"/>
    <property type="molecule type" value="Genomic_DNA"/>
</dbReference>
<dbReference type="PATRIC" id="fig|937777.3.peg.3557"/>
<dbReference type="AlphaFoldDB" id="L0A707"/>
<evidence type="ECO:0000259" key="3">
    <source>
        <dbReference type="Pfam" id="PF02826"/>
    </source>
</evidence>
<proteinExistence type="predicted"/>
<feature type="domain" description="D-isomer specific 2-hydroxyacid dehydrogenase NAD-binding" evidence="3">
    <location>
        <begin position="96"/>
        <end position="259"/>
    </location>
</feature>
<dbReference type="Proteomes" id="UP000010467">
    <property type="component" value="Chromosome"/>
</dbReference>
<evidence type="ECO:0000256" key="1">
    <source>
        <dbReference type="ARBA" id="ARBA00023002"/>
    </source>
</evidence>
<dbReference type="Gene3D" id="3.40.50.720">
    <property type="entry name" value="NAD(P)-binding Rossmann-like Domain"/>
    <property type="match status" value="2"/>
</dbReference>
<dbReference type="InterPro" id="IPR036291">
    <property type="entry name" value="NAD(P)-bd_dom_sf"/>
</dbReference>
<dbReference type="PANTHER" id="PTHR43333:SF1">
    <property type="entry name" value="D-ISOMER SPECIFIC 2-HYDROXYACID DEHYDROGENASE NAD-BINDING DOMAIN-CONTAINING PROTEIN"/>
    <property type="match status" value="1"/>
</dbReference>
<dbReference type="OrthoDB" id="9805416at2"/>
<dbReference type="HOGENOM" id="CLU_019796_1_0_0"/>
<keyword evidence="2" id="KW-0520">NAD</keyword>
<dbReference type="InterPro" id="IPR006140">
    <property type="entry name" value="D-isomer_DH_NAD-bd"/>
</dbReference>
<dbReference type="SUPFAM" id="SSF52283">
    <property type="entry name" value="Formate/glycerate dehydrogenase catalytic domain-like"/>
    <property type="match status" value="1"/>
</dbReference>
<dbReference type="GO" id="GO:0016491">
    <property type="term" value="F:oxidoreductase activity"/>
    <property type="evidence" value="ECO:0007669"/>
    <property type="project" value="UniProtKB-KW"/>
</dbReference>
<reference evidence="5" key="1">
    <citation type="submission" date="2012-03" db="EMBL/GenBank/DDBJ databases">
        <title>Complete sequence of chromosome of Deinococcus peraridilitoris DSM 19664.</title>
        <authorList>
            <person name="Lucas S."/>
            <person name="Copeland A."/>
            <person name="Lapidus A."/>
            <person name="Glavina del Rio T."/>
            <person name="Dalin E."/>
            <person name="Tice H."/>
            <person name="Bruce D."/>
            <person name="Goodwin L."/>
            <person name="Pitluck S."/>
            <person name="Peters L."/>
            <person name="Mikhailova N."/>
            <person name="Lu M."/>
            <person name="Kyrpides N."/>
            <person name="Mavromatis K."/>
            <person name="Ivanova N."/>
            <person name="Brettin T."/>
            <person name="Detter J.C."/>
            <person name="Han C."/>
            <person name="Larimer F."/>
            <person name="Land M."/>
            <person name="Hauser L."/>
            <person name="Markowitz V."/>
            <person name="Cheng J.-F."/>
            <person name="Hugenholtz P."/>
            <person name="Woyke T."/>
            <person name="Wu D."/>
            <person name="Pukall R."/>
            <person name="Steenblock K."/>
            <person name="Brambilla E."/>
            <person name="Klenk H.-P."/>
            <person name="Eisen J.A."/>
        </authorList>
    </citation>
    <scope>NUCLEOTIDE SEQUENCE [LARGE SCALE GENOMIC DNA]</scope>
    <source>
        <strain evidence="5">DSM 19664 / LMG 22246 / CIP 109416 / KR-200</strain>
    </source>
</reference>
<name>L0A707_DEIPD</name>
<keyword evidence="5" id="KW-1185">Reference proteome</keyword>
<gene>
    <name evidence="4" type="ordered locus">Deipe_3547</name>
</gene>
<keyword evidence="1" id="KW-0560">Oxidoreductase</keyword>
<dbReference type="KEGG" id="dpd:Deipe_3547"/>
<dbReference type="GO" id="GO:0051287">
    <property type="term" value="F:NAD binding"/>
    <property type="evidence" value="ECO:0007669"/>
    <property type="project" value="InterPro"/>
</dbReference>
<dbReference type="eggNOG" id="COG0111">
    <property type="taxonomic scope" value="Bacteria"/>
</dbReference>
<dbReference type="SUPFAM" id="SSF51735">
    <property type="entry name" value="NAD(P)-binding Rossmann-fold domains"/>
    <property type="match status" value="1"/>
</dbReference>
<dbReference type="RefSeq" id="WP_015237273.1">
    <property type="nucleotide sequence ID" value="NC_019793.1"/>
</dbReference>
<dbReference type="STRING" id="937777.Deipe_3547"/>
<evidence type="ECO:0000313" key="4">
    <source>
        <dbReference type="EMBL" id="AFZ68977.1"/>
    </source>
</evidence>
<dbReference type="CDD" id="cd05300">
    <property type="entry name" value="2-Hacid_dh_1"/>
    <property type="match status" value="1"/>
</dbReference>
<evidence type="ECO:0000313" key="5">
    <source>
        <dbReference type="Proteomes" id="UP000010467"/>
    </source>
</evidence>
<accession>L0A707</accession>
<dbReference type="Pfam" id="PF02826">
    <property type="entry name" value="2-Hacid_dh_C"/>
    <property type="match status" value="1"/>
</dbReference>
<protein>
    <submittedName>
        <fullName evidence="4">Phosphoglycerate dehydrogenase-like oxidoreductase</fullName>
    </submittedName>
</protein>
<evidence type="ECO:0000256" key="2">
    <source>
        <dbReference type="ARBA" id="ARBA00023027"/>
    </source>
</evidence>
<sequence>MKVLVPDAEPFLQLKMPGVQFAPYRRDADLPAEAEGLVLWGLPRGRRQTAFELPSLRWVLTLTAGIDHVVHDLPEHVTLYNASRLHDAAVAQHALSTILAAARGLHRARDAQAQRQWTRPHDLWTLQDRSVVIWGHGHIGRRLAGMLEPLGARITGLRSGRGPGEIRQALAGADVVVLLLPSTPETQGLVNAEVLAQLKPGAWLANFGRGTLVVTTDLQEALTNGQLGGAILDVTDPEPLPEESPLWSLPNVIITPHVASATQDILQRAAMFTQEFLSDLLRGVEMTNRVERHKGY</sequence>